<feature type="signal peptide" evidence="2">
    <location>
        <begin position="1"/>
        <end position="19"/>
    </location>
</feature>
<keyword evidence="1" id="KW-0863">Zinc-finger</keyword>
<evidence type="ECO:0000313" key="5">
    <source>
        <dbReference type="Proteomes" id="UP000521943"/>
    </source>
</evidence>
<gene>
    <name evidence="4" type="ORF">DFP72DRAFT_946063</name>
</gene>
<organism evidence="4 5">
    <name type="scientific">Ephemerocybe angulata</name>
    <dbReference type="NCBI Taxonomy" id="980116"/>
    <lineage>
        <taxon>Eukaryota</taxon>
        <taxon>Fungi</taxon>
        <taxon>Dikarya</taxon>
        <taxon>Basidiomycota</taxon>
        <taxon>Agaricomycotina</taxon>
        <taxon>Agaricomycetes</taxon>
        <taxon>Agaricomycetidae</taxon>
        <taxon>Agaricales</taxon>
        <taxon>Agaricineae</taxon>
        <taxon>Psathyrellaceae</taxon>
        <taxon>Ephemerocybe</taxon>
    </lineage>
</organism>
<feature type="chain" id="PRO_5034790229" description="C2H2-type domain-containing protein" evidence="2">
    <location>
        <begin position="20"/>
        <end position="161"/>
    </location>
</feature>
<evidence type="ECO:0000256" key="1">
    <source>
        <dbReference type="PROSITE-ProRule" id="PRU00042"/>
    </source>
</evidence>
<comment type="caution">
    <text evidence="4">The sequence shown here is derived from an EMBL/GenBank/DDBJ whole genome shotgun (WGS) entry which is preliminary data.</text>
</comment>
<protein>
    <recommendedName>
        <fullName evidence="3">C2H2-type domain-containing protein</fullName>
    </recommendedName>
</protein>
<evidence type="ECO:0000313" key="4">
    <source>
        <dbReference type="EMBL" id="KAF6741213.1"/>
    </source>
</evidence>
<sequence length="161" mass="18705">MRAILFFLAILLAACFASAHKHSDNEPHIHRRSSPESHFERRSAHIAALFDALPINRRAYDESHTYRREVHDELAYRRSIDEEDDLEARWRWMYKCIKCGEKFFFSKNAQKHWKTHKISAPQLQNLVAEKAKTRKSTGDFGYGSSTKAKLSEAEGGRRATI</sequence>
<keyword evidence="1" id="KW-0479">Metal-binding</keyword>
<keyword evidence="2" id="KW-0732">Signal</keyword>
<accession>A0A8H6LRN1</accession>
<dbReference type="Proteomes" id="UP000521943">
    <property type="component" value="Unassembled WGS sequence"/>
</dbReference>
<dbReference type="EMBL" id="JACGCI010000274">
    <property type="protein sequence ID" value="KAF6741213.1"/>
    <property type="molecule type" value="Genomic_DNA"/>
</dbReference>
<dbReference type="PROSITE" id="PS50157">
    <property type="entry name" value="ZINC_FINGER_C2H2_2"/>
    <property type="match status" value="1"/>
</dbReference>
<proteinExistence type="predicted"/>
<dbReference type="PROSITE" id="PS51257">
    <property type="entry name" value="PROKAR_LIPOPROTEIN"/>
    <property type="match status" value="1"/>
</dbReference>
<evidence type="ECO:0000259" key="3">
    <source>
        <dbReference type="PROSITE" id="PS50157"/>
    </source>
</evidence>
<dbReference type="PROSITE" id="PS00028">
    <property type="entry name" value="ZINC_FINGER_C2H2_1"/>
    <property type="match status" value="1"/>
</dbReference>
<dbReference type="AlphaFoldDB" id="A0A8H6LRN1"/>
<dbReference type="InterPro" id="IPR013087">
    <property type="entry name" value="Znf_C2H2_type"/>
</dbReference>
<feature type="domain" description="C2H2-type" evidence="3">
    <location>
        <begin position="94"/>
        <end position="121"/>
    </location>
</feature>
<dbReference type="GO" id="GO:0008270">
    <property type="term" value="F:zinc ion binding"/>
    <property type="evidence" value="ECO:0007669"/>
    <property type="project" value="UniProtKB-KW"/>
</dbReference>
<keyword evidence="1" id="KW-0862">Zinc</keyword>
<name>A0A8H6LRN1_9AGAR</name>
<reference evidence="4 5" key="1">
    <citation type="submission" date="2020-07" db="EMBL/GenBank/DDBJ databases">
        <title>Comparative genomics of pyrophilous fungi reveals a link between fire events and developmental genes.</title>
        <authorList>
            <consortium name="DOE Joint Genome Institute"/>
            <person name="Steindorff A.S."/>
            <person name="Carver A."/>
            <person name="Calhoun S."/>
            <person name="Stillman K."/>
            <person name="Liu H."/>
            <person name="Lipzen A."/>
            <person name="Pangilinan J."/>
            <person name="Labutti K."/>
            <person name="Bruns T.D."/>
            <person name="Grigoriev I.V."/>
        </authorList>
    </citation>
    <scope>NUCLEOTIDE SEQUENCE [LARGE SCALE GENOMIC DNA]</scope>
    <source>
        <strain evidence="4 5">CBS 144469</strain>
    </source>
</reference>
<dbReference type="OrthoDB" id="3075161at2759"/>
<evidence type="ECO:0000256" key="2">
    <source>
        <dbReference type="SAM" id="SignalP"/>
    </source>
</evidence>
<keyword evidence="5" id="KW-1185">Reference proteome</keyword>